<proteinExistence type="predicted"/>
<dbReference type="RefSeq" id="WP_023495905.1">
    <property type="nucleotide sequence ID" value="NZ_AYLO01000117.1"/>
</dbReference>
<evidence type="ECO:0000313" key="2">
    <source>
        <dbReference type="Proteomes" id="UP000017842"/>
    </source>
</evidence>
<sequence>MILDGFFDDNMHTGEAFRADGQILGKKKRIILRGEGDNALVLKKAALPRGANTRNLRM</sequence>
<organism evidence="1 2">
    <name type="scientific">Methyloglobulus morosus KoM1</name>
    <dbReference type="NCBI Taxonomy" id="1116472"/>
    <lineage>
        <taxon>Bacteria</taxon>
        <taxon>Pseudomonadati</taxon>
        <taxon>Pseudomonadota</taxon>
        <taxon>Gammaproteobacteria</taxon>
        <taxon>Methylococcales</taxon>
        <taxon>Methylococcaceae</taxon>
        <taxon>Methyloglobulus</taxon>
    </lineage>
</organism>
<keyword evidence="2" id="KW-1185">Reference proteome</keyword>
<reference evidence="1 2" key="1">
    <citation type="journal article" date="2013" name="Genome Announc.">
        <title>Draft Genome Sequence of the Methanotrophic Gammaproteobacterium Methyloglobulus morosus DSM 22980 Strain KoM1.</title>
        <authorList>
            <person name="Poehlein A."/>
            <person name="Deutzmann J.S."/>
            <person name="Daniel R."/>
            <person name="Simeonova D.D."/>
        </authorList>
    </citation>
    <scope>NUCLEOTIDE SEQUENCE [LARGE SCALE GENOMIC DNA]</scope>
    <source>
        <strain evidence="1 2">KoM1</strain>
    </source>
</reference>
<comment type="caution">
    <text evidence="1">The sequence shown here is derived from an EMBL/GenBank/DDBJ whole genome shotgun (WGS) entry which is preliminary data.</text>
</comment>
<gene>
    <name evidence="1" type="ORF">MGMO_125c00070</name>
</gene>
<evidence type="ECO:0000313" key="1">
    <source>
        <dbReference type="EMBL" id="ESS70133.1"/>
    </source>
</evidence>
<protein>
    <submittedName>
        <fullName evidence="1">Uncharacterized protein</fullName>
    </submittedName>
</protein>
<dbReference type="Proteomes" id="UP000017842">
    <property type="component" value="Unassembled WGS sequence"/>
</dbReference>
<dbReference type="AlphaFoldDB" id="V5C025"/>
<accession>V5C025</accession>
<name>V5C025_9GAMM</name>
<dbReference type="EMBL" id="AYLO01000117">
    <property type="protein sequence ID" value="ESS70133.1"/>
    <property type="molecule type" value="Genomic_DNA"/>
</dbReference>